<evidence type="ECO:0000256" key="3">
    <source>
        <dbReference type="ARBA" id="ARBA00022692"/>
    </source>
</evidence>
<dbReference type="Pfam" id="PF04884">
    <property type="entry name" value="UVB_sens_prot"/>
    <property type="match status" value="1"/>
</dbReference>
<keyword evidence="5" id="KW-0472">Membrane</keyword>
<keyword evidence="9" id="KW-1185">Reference proteome</keyword>
<evidence type="ECO:0000259" key="6">
    <source>
        <dbReference type="Pfam" id="PF04884"/>
    </source>
</evidence>
<comment type="caution">
    <text evidence="8">The sequence shown here is derived from an EMBL/GenBank/DDBJ whole genome shotgun (WGS) entry which is preliminary data.</text>
</comment>
<evidence type="ECO:0000313" key="8">
    <source>
        <dbReference type="EMBL" id="CAK9014343.1"/>
    </source>
</evidence>
<dbReference type="EMBL" id="CAXAMM010007469">
    <property type="protein sequence ID" value="CAK9014343.1"/>
    <property type="molecule type" value="Genomic_DNA"/>
</dbReference>
<keyword evidence="3" id="KW-0812">Transmembrane</keyword>
<reference evidence="8 9" key="1">
    <citation type="submission" date="2024-02" db="EMBL/GenBank/DDBJ databases">
        <authorList>
            <person name="Chen Y."/>
            <person name="Shah S."/>
            <person name="Dougan E. K."/>
            <person name="Thang M."/>
            <person name="Chan C."/>
        </authorList>
    </citation>
    <scope>NUCLEOTIDE SEQUENCE [LARGE SCALE GENOMIC DNA]</scope>
</reference>
<dbReference type="InterPro" id="IPR054549">
    <property type="entry name" value="UVB_sens_RUS_dom"/>
</dbReference>
<keyword evidence="4" id="KW-1133">Transmembrane helix</keyword>
<dbReference type="PANTHER" id="PTHR12770">
    <property type="entry name" value="RUS1 FAMILY PROTEIN C16ORF58"/>
    <property type="match status" value="1"/>
</dbReference>
<gene>
    <name evidence="8" type="ORF">SCF082_LOCUS12296</name>
</gene>
<dbReference type="Proteomes" id="UP001642464">
    <property type="component" value="Unassembled WGS sequence"/>
</dbReference>
<evidence type="ECO:0000256" key="1">
    <source>
        <dbReference type="ARBA" id="ARBA00004370"/>
    </source>
</evidence>
<evidence type="ECO:0000256" key="4">
    <source>
        <dbReference type="ARBA" id="ARBA00022989"/>
    </source>
</evidence>
<sequence length="378" mass="41536">MATQAMLLAVGVGTKQSIPLAAVTAWVLKDGIGHVVAIAFGTFINQRFDSDPKRFRFQAAVLGKLADLVSILTLHWPQLFLPLSALGGAFSRLSANTGASCRPKIYETFARISNLGDIMRCMTAQTTASQLLGTAMGAAVGPLLGSNMYAIMPCSAILSIASLSACYRATSVVCLSTLSRQRAERVFQPAAEEICRCNVKGVEPVDTELDVPSIKDVQENEVFVKPFRSQHPTKMEVNPPMTASHLLLTPVHDLHQSMFLLAARMPRESRTWALGKAEEARPTIALWFHVKASASDVLQGFLQAILLRELLEEEPVSCRESRVGESDLAHLCEQAKELSQQWWPSLQRALQKQGWQTDVVFLDAKDERVEIELSSQSF</sequence>
<comment type="subcellular location">
    <subcellularLocation>
        <location evidence="1">Membrane</location>
    </subcellularLocation>
</comment>
<protein>
    <submittedName>
        <fullName evidence="8">Protein root UVB sensitive 6</fullName>
    </submittedName>
</protein>
<dbReference type="Pfam" id="PF24160">
    <property type="entry name" value="UVB_sens_C"/>
    <property type="match status" value="1"/>
</dbReference>
<feature type="domain" description="Protein root UVB sensitive/RUS" evidence="6">
    <location>
        <begin position="1"/>
        <end position="188"/>
    </location>
</feature>
<evidence type="ECO:0000259" key="7">
    <source>
        <dbReference type="Pfam" id="PF24160"/>
    </source>
</evidence>
<accession>A0ABP0JJH9</accession>
<evidence type="ECO:0000313" key="9">
    <source>
        <dbReference type="Proteomes" id="UP001642464"/>
    </source>
</evidence>
<dbReference type="PANTHER" id="PTHR12770:SF31">
    <property type="entry name" value="RUS FAMILY MEMBER 1"/>
    <property type="match status" value="1"/>
</dbReference>
<evidence type="ECO:0000256" key="5">
    <source>
        <dbReference type="ARBA" id="ARBA00023136"/>
    </source>
</evidence>
<organism evidence="8 9">
    <name type="scientific">Durusdinium trenchii</name>
    <dbReference type="NCBI Taxonomy" id="1381693"/>
    <lineage>
        <taxon>Eukaryota</taxon>
        <taxon>Sar</taxon>
        <taxon>Alveolata</taxon>
        <taxon>Dinophyceae</taxon>
        <taxon>Suessiales</taxon>
        <taxon>Symbiodiniaceae</taxon>
        <taxon>Durusdinium</taxon>
    </lineage>
</organism>
<proteinExistence type="inferred from homology"/>
<evidence type="ECO:0000256" key="2">
    <source>
        <dbReference type="ARBA" id="ARBA00007558"/>
    </source>
</evidence>
<dbReference type="InterPro" id="IPR006968">
    <property type="entry name" value="RUS_fam"/>
</dbReference>
<feature type="domain" description="Root UVB sensitive protein C-terminal" evidence="7">
    <location>
        <begin position="250"/>
        <end position="370"/>
    </location>
</feature>
<comment type="similarity">
    <text evidence="2">Belongs to the RUS1 family.</text>
</comment>
<name>A0ABP0JJH9_9DINO</name>
<dbReference type="InterPro" id="IPR055412">
    <property type="entry name" value="UVB_sens_C"/>
</dbReference>